<evidence type="ECO:0000256" key="1">
    <source>
        <dbReference type="SAM" id="SignalP"/>
    </source>
</evidence>
<dbReference type="AlphaFoldDB" id="A0A0B7IPI2"/>
<organism evidence="3 4">
    <name type="scientific">Capnocytophaga canimorsus</name>
    <dbReference type="NCBI Taxonomy" id="28188"/>
    <lineage>
        <taxon>Bacteria</taxon>
        <taxon>Pseudomonadati</taxon>
        <taxon>Bacteroidota</taxon>
        <taxon>Flavobacteriia</taxon>
        <taxon>Flavobacteriales</taxon>
        <taxon>Flavobacteriaceae</taxon>
        <taxon>Capnocytophaga</taxon>
    </lineage>
</organism>
<accession>A0A0B7IPI2</accession>
<dbReference type="InterPro" id="IPR025665">
    <property type="entry name" value="Beta-barrel_OMP_2"/>
</dbReference>
<dbReference type="Proteomes" id="UP000039370">
    <property type="component" value="Unassembled WGS sequence"/>
</dbReference>
<dbReference type="EMBL" id="CDOK01000165">
    <property type="protein sequence ID" value="CEN52519.1"/>
    <property type="molecule type" value="Genomic_DNA"/>
</dbReference>
<reference evidence="4" key="1">
    <citation type="submission" date="2015-01" db="EMBL/GenBank/DDBJ databases">
        <authorList>
            <person name="MANFREDI Pablo"/>
        </authorList>
    </citation>
    <scope>NUCLEOTIDE SEQUENCE [LARGE SCALE GENOMIC DNA]</scope>
    <source>
        <strain evidence="4">Cc11</strain>
    </source>
</reference>
<keyword evidence="1" id="KW-0732">Signal</keyword>
<gene>
    <name evidence="3" type="ORF">CCAN11_2470030</name>
</gene>
<sequence length="216" mass="23937">MGKIVKIFIGLWFFGTVSSLQAQDMGIAIKGGLNFNTLSVSAKGGANTTGLESKIGYHLGGTYEESITDILFVEIGLLLDTRGYKQIQREDVDRREYSLNLLSLTLPTTLKGKFEVADDIRLFIEGGVHLNFLLSGSKHSKETRDGKILREETSTVSFEGDDAFKRFGFGLTFGGGIEYKNFIFSLGYDLGLRDYDENEDVSVKLNALKIGVAYRF</sequence>
<feature type="signal peptide" evidence="1">
    <location>
        <begin position="1"/>
        <end position="22"/>
    </location>
</feature>
<evidence type="ECO:0000259" key="2">
    <source>
        <dbReference type="Pfam" id="PF13568"/>
    </source>
</evidence>
<protein>
    <submittedName>
        <fullName evidence="3">Putative outer membrane insertion C-signal</fullName>
    </submittedName>
</protein>
<dbReference type="InterPro" id="IPR011250">
    <property type="entry name" value="OMP/PagP_B-barrel"/>
</dbReference>
<evidence type="ECO:0000313" key="4">
    <source>
        <dbReference type="Proteomes" id="UP000039370"/>
    </source>
</evidence>
<feature type="domain" description="Outer membrane protein beta-barrel" evidence="2">
    <location>
        <begin position="21"/>
        <end position="195"/>
    </location>
</feature>
<feature type="chain" id="PRO_5002133143" evidence="1">
    <location>
        <begin position="23"/>
        <end position="216"/>
    </location>
</feature>
<name>A0A0B7IPI2_9FLAO</name>
<dbReference type="Pfam" id="PF13568">
    <property type="entry name" value="OMP_b-brl_2"/>
    <property type="match status" value="1"/>
</dbReference>
<proteinExistence type="predicted"/>
<dbReference type="SUPFAM" id="SSF56925">
    <property type="entry name" value="OMPA-like"/>
    <property type="match status" value="1"/>
</dbReference>
<evidence type="ECO:0000313" key="3">
    <source>
        <dbReference type="EMBL" id="CEN52519.1"/>
    </source>
</evidence>
<dbReference type="Gene3D" id="2.40.160.20">
    <property type="match status" value="1"/>
</dbReference>